<comment type="similarity">
    <text evidence="2">Belongs to the glycosyltransferase 47 family.</text>
</comment>
<dbReference type="STRING" id="3988.B9RXZ0"/>
<reference evidence="9" key="1">
    <citation type="journal article" date="2010" name="Nat. Biotechnol.">
        <title>Draft genome sequence of the oilseed species Ricinus communis.</title>
        <authorList>
            <person name="Chan A.P."/>
            <person name="Crabtree J."/>
            <person name="Zhao Q."/>
            <person name="Lorenzi H."/>
            <person name="Orvis J."/>
            <person name="Puiu D."/>
            <person name="Melake-Berhan A."/>
            <person name="Jones K.M."/>
            <person name="Redman J."/>
            <person name="Chen G."/>
            <person name="Cahoon E.B."/>
            <person name="Gedil M."/>
            <person name="Stanke M."/>
            <person name="Haas B.J."/>
            <person name="Wortman J.R."/>
            <person name="Fraser-Liggett C.M."/>
            <person name="Ravel J."/>
            <person name="Rabinowicz P.D."/>
        </authorList>
    </citation>
    <scope>NUCLEOTIDE SEQUENCE [LARGE SCALE GENOMIC DNA]</scope>
    <source>
        <strain evidence="9">cv. Hale</strain>
    </source>
</reference>
<evidence type="ECO:0000256" key="1">
    <source>
        <dbReference type="ARBA" id="ARBA00004323"/>
    </source>
</evidence>
<dbReference type="Pfam" id="PF03016">
    <property type="entry name" value="Exostosin_GT47"/>
    <property type="match status" value="1"/>
</dbReference>
<evidence type="ECO:0000313" key="9">
    <source>
        <dbReference type="Proteomes" id="UP000008311"/>
    </source>
</evidence>
<organism evidence="8 9">
    <name type="scientific">Ricinus communis</name>
    <name type="common">Castor bean</name>
    <dbReference type="NCBI Taxonomy" id="3988"/>
    <lineage>
        <taxon>Eukaryota</taxon>
        <taxon>Viridiplantae</taxon>
        <taxon>Streptophyta</taxon>
        <taxon>Embryophyta</taxon>
        <taxon>Tracheophyta</taxon>
        <taxon>Spermatophyta</taxon>
        <taxon>Magnoliopsida</taxon>
        <taxon>eudicotyledons</taxon>
        <taxon>Gunneridae</taxon>
        <taxon>Pentapetalae</taxon>
        <taxon>rosids</taxon>
        <taxon>fabids</taxon>
        <taxon>Malpighiales</taxon>
        <taxon>Euphorbiaceae</taxon>
        <taxon>Acalyphoideae</taxon>
        <taxon>Acalypheae</taxon>
        <taxon>Ricinus</taxon>
    </lineage>
</organism>
<dbReference type="EMBL" id="EQ973829">
    <property type="protein sequence ID" value="EEF43751.1"/>
    <property type="molecule type" value="Genomic_DNA"/>
</dbReference>
<dbReference type="InterPro" id="IPR040911">
    <property type="entry name" value="Exostosin_GT47"/>
</dbReference>
<keyword evidence="9" id="KW-1185">Reference proteome</keyword>
<gene>
    <name evidence="8" type="ORF">RCOM_1304820</name>
</gene>
<accession>B9RXZ0</accession>
<evidence type="ECO:0000256" key="5">
    <source>
        <dbReference type="ARBA" id="ARBA00023034"/>
    </source>
</evidence>
<evidence type="ECO:0000256" key="4">
    <source>
        <dbReference type="ARBA" id="ARBA00022968"/>
    </source>
</evidence>
<evidence type="ECO:0000313" key="8">
    <source>
        <dbReference type="EMBL" id="EEF43751.1"/>
    </source>
</evidence>
<keyword evidence="6" id="KW-0472">Membrane</keyword>
<keyword evidence="6" id="KW-1133">Transmembrane helix</keyword>
<keyword evidence="3 8" id="KW-0808">Transferase</keyword>
<dbReference type="GO" id="GO:0016757">
    <property type="term" value="F:glycosyltransferase activity"/>
    <property type="evidence" value="ECO:0007669"/>
    <property type="project" value="UniProtKB-KW"/>
</dbReference>
<dbReference type="PANTHER" id="PTHR11062:SF316">
    <property type="entry name" value="XYLOGLUCAN GALACTOSYLTRANSFERASE GT12-RELATED"/>
    <property type="match status" value="1"/>
</dbReference>
<name>B9RXZ0_RICCO</name>
<protein>
    <submittedName>
        <fullName evidence="8">Xyloglucan galactosyltransferase KATAMARI1, putative</fullName>
    </submittedName>
</protein>
<dbReference type="PANTHER" id="PTHR11062">
    <property type="entry name" value="EXOSTOSIN HEPARAN SULFATE GLYCOSYLTRANSFERASE -RELATED"/>
    <property type="match status" value="1"/>
</dbReference>
<comment type="subcellular location">
    <subcellularLocation>
        <location evidence="1">Golgi apparatus membrane</location>
        <topology evidence="1">Single-pass type II membrane protein</topology>
    </subcellularLocation>
</comment>
<proteinExistence type="inferred from homology"/>
<dbReference type="InterPro" id="IPR004263">
    <property type="entry name" value="Exostosin"/>
</dbReference>
<sequence length="501" mass="57929">MEKSTIGHNRLWFVIFIAYSFLFLFLCASDYSLFSNDYETNALDSKLKDFANAFSTQKSNYDSLDDSDPKSYSDSCSGRYIYVHDLPQRFNDLLVENCTGLYRFYDMCPFLTNSGFGFQVVENPEGIISGRNWFATHQFLLEVIFRTRMNNYECLTNDSSLASAIFVPYYGGLDVARYLWDYNISRDSLGADLVKWLRKKPEWKILWGRDHFFVSGRIGWDFRRHVDNDNGWGSNLMSLPESMNMTMVTIESSAWSNEFAIPYPTHFHPSSETELIEWQNKMRKRKRHYLFSFAGAPRPFLQDSIRSEIINHCLGSKRLCKLLDCDSGPNKCDNPVEVIKVFQDSVFCLQPPGDSYTRRSAFDSIVAGCIPVFFHPGSAYAQYEWHLPNDYATYSVFIPGNLVKDGNISINETLLQVPNDKITSMREEVIKLIPKIIYANPKSKLESFEDAFDIAIKGVLARIEKVRKEIREGKDPGIGFAEPNWRLRFSRMGQKDWSPFF</sequence>
<dbReference type="GO" id="GO:0000139">
    <property type="term" value="C:Golgi membrane"/>
    <property type="evidence" value="ECO:0007669"/>
    <property type="project" value="UniProtKB-SubCell"/>
</dbReference>
<keyword evidence="6" id="KW-0812">Transmembrane</keyword>
<dbReference type="InParanoid" id="B9RXZ0"/>
<dbReference type="Proteomes" id="UP000008311">
    <property type="component" value="Unassembled WGS sequence"/>
</dbReference>
<keyword evidence="4" id="KW-0735">Signal-anchor</keyword>
<feature type="transmembrane region" description="Helical" evidence="6">
    <location>
        <begin position="12"/>
        <end position="34"/>
    </location>
</feature>
<evidence type="ECO:0000256" key="2">
    <source>
        <dbReference type="ARBA" id="ARBA00010271"/>
    </source>
</evidence>
<keyword evidence="5" id="KW-0333">Golgi apparatus</keyword>
<keyword evidence="3 8" id="KW-0328">Glycosyltransferase</keyword>
<dbReference type="eggNOG" id="KOG1021">
    <property type="taxonomic scope" value="Eukaryota"/>
</dbReference>
<dbReference type="AlphaFoldDB" id="B9RXZ0"/>
<evidence type="ECO:0000256" key="6">
    <source>
        <dbReference type="SAM" id="Phobius"/>
    </source>
</evidence>
<evidence type="ECO:0000256" key="3">
    <source>
        <dbReference type="ARBA" id="ARBA00022676"/>
    </source>
</evidence>
<evidence type="ECO:0000259" key="7">
    <source>
        <dbReference type="Pfam" id="PF03016"/>
    </source>
</evidence>
<feature type="domain" description="Exostosin GT47" evidence="7">
    <location>
        <begin position="75"/>
        <end position="413"/>
    </location>
</feature>